<dbReference type="EMBL" id="CP012670">
    <property type="protein sequence ID" value="AUX25945.1"/>
    <property type="molecule type" value="Genomic_DNA"/>
</dbReference>
<feature type="region of interest" description="Disordered" evidence="1">
    <location>
        <begin position="58"/>
        <end position="136"/>
    </location>
</feature>
<protein>
    <submittedName>
        <fullName evidence="2">Uncharacterized protein</fullName>
    </submittedName>
</protein>
<reference evidence="2 3" key="1">
    <citation type="submission" date="2015-09" db="EMBL/GenBank/DDBJ databases">
        <title>Sorangium comparison.</title>
        <authorList>
            <person name="Zaburannyi N."/>
            <person name="Bunk B."/>
            <person name="Overmann J."/>
            <person name="Mueller R."/>
        </authorList>
    </citation>
    <scope>NUCLEOTIDE SEQUENCE [LARGE SCALE GENOMIC DNA]</scope>
    <source>
        <strain evidence="2 3">So ceGT47</strain>
    </source>
</reference>
<accession>A0A4P2Q8S0</accession>
<dbReference type="Proteomes" id="UP000295781">
    <property type="component" value="Chromosome"/>
</dbReference>
<evidence type="ECO:0000313" key="2">
    <source>
        <dbReference type="EMBL" id="AUX25945.1"/>
    </source>
</evidence>
<evidence type="ECO:0000256" key="1">
    <source>
        <dbReference type="SAM" id="MobiDB-lite"/>
    </source>
</evidence>
<proteinExistence type="predicted"/>
<gene>
    <name evidence="2" type="ORF">SOCEGT47_064980</name>
</gene>
<feature type="compositionally biased region" description="Pro residues" evidence="1">
    <location>
        <begin position="77"/>
        <end position="131"/>
    </location>
</feature>
<evidence type="ECO:0000313" key="3">
    <source>
        <dbReference type="Proteomes" id="UP000295781"/>
    </source>
</evidence>
<sequence>MGVALSTAALVFTLGVYTVEEGLSARTARRREVPPASAAVTGFARVAVVASLRAAVPVQPGTSPSASAIDDAAGPARPMPPPAPSAEAASPPPTPSAEAASPPPTPSAEAASPPPAPSAEAASPPPKPSAPRIPRRGHGMLQLNAAQNATVYVTGVAVGPSNQPIEVRCGRFFVRLGEPTRHGTRWLAEGRTVVVKCGELTEVSF</sequence>
<dbReference type="AlphaFoldDB" id="A0A4P2Q8S0"/>
<name>A0A4P2Q8S0_SORCE</name>
<organism evidence="2 3">
    <name type="scientific">Sorangium cellulosum</name>
    <name type="common">Polyangium cellulosum</name>
    <dbReference type="NCBI Taxonomy" id="56"/>
    <lineage>
        <taxon>Bacteria</taxon>
        <taxon>Pseudomonadati</taxon>
        <taxon>Myxococcota</taxon>
        <taxon>Polyangia</taxon>
        <taxon>Polyangiales</taxon>
        <taxon>Polyangiaceae</taxon>
        <taxon>Sorangium</taxon>
    </lineage>
</organism>